<dbReference type="Proteomes" id="UP001209540">
    <property type="component" value="Unassembled WGS sequence"/>
</dbReference>
<reference evidence="1" key="2">
    <citation type="submission" date="2023-02" db="EMBL/GenBank/DDBJ databases">
        <authorList>
            <consortium name="DOE Joint Genome Institute"/>
            <person name="Mondo S.J."/>
            <person name="Chang Y."/>
            <person name="Wang Y."/>
            <person name="Ahrendt S."/>
            <person name="Andreopoulos W."/>
            <person name="Barry K."/>
            <person name="Beard J."/>
            <person name="Benny G.L."/>
            <person name="Blankenship S."/>
            <person name="Bonito G."/>
            <person name="Cuomo C."/>
            <person name="Desiro A."/>
            <person name="Gervers K.A."/>
            <person name="Hundley H."/>
            <person name="Kuo A."/>
            <person name="LaButti K."/>
            <person name="Lang B.F."/>
            <person name="Lipzen A."/>
            <person name="O'Donnell K."/>
            <person name="Pangilinan J."/>
            <person name="Reynolds N."/>
            <person name="Sandor L."/>
            <person name="Smith M.W."/>
            <person name="Tsang A."/>
            <person name="Grigoriev I.V."/>
            <person name="Stajich J.E."/>
            <person name="Spatafora J.W."/>
        </authorList>
    </citation>
    <scope>NUCLEOTIDE SEQUENCE</scope>
    <source>
        <strain evidence="1">RSA 2281</strain>
    </source>
</reference>
<dbReference type="AlphaFoldDB" id="A0AAD5PAI5"/>
<dbReference type="EMBL" id="JAIXMP010000026">
    <property type="protein sequence ID" value="KAI9253373.1"/>
    <property type="molecule type" value="Genomic_DNA"/>
</dbReference>
<evidence type="ECO:0000313" key="2">
    <source>
        <dbReference type="Proteomes" id="UP001209540"/>
    </source>
</evidence>
<accession>A0AAD5PAI5</accession>
<gene>
    <name evidence="1" type="ORF">BDA99DRAFT_519603</name>
</gene>
<keyword evidence="2" id="KW-1185">Reference proteome</keyword>
<organism evidence="1 2">
    <name type="scientific">Phascolomyces articulosus</name>
    <dbReference type="NCBI Taxonomy" id="60185"/>
    <lineage>
        <taxon>Eukaryota</taxon>
        <taxon>Fungi</taxon>
        <taxon>Fungi incertae sedis</taxon>
        <taxon>Mucoromycota</taxon>
        <taxon>Mucoromycotina</taxon>
        <taxon>Mucoromycetes</taxon>
        <taxon>Mucorales</taxon>
        <taxon>Lichtheimiaceae</taxon>
        <taxon>Phascolomyces</taxon>
    </lineage>
</organism>
<name>A0AAD5PAI5_9FUNG</name>
<protein>
    <submittedName>
        <fullName evidence="1">Uncharacterized protein</fullName>
    </submittedName>
</protein>
<evidence type="ECO:0000313" key="1">
    <source>
        <dbReference type="EMBL" id="KAI9253373.1"/>
    </source>
</evidence>
<feature type="non-terminal residue" evidence="1">
    <location>
        <position position="57"/>
    </location>
</feature>
<sequence length="57" mass="6902">MIDHILQKTSKVDWRMIQSQMFVEHHPVVNLAYQKNDSEDYNLLVVERMNRVDKKMV</sequence>
<reference evidence="1" key="1">
    <citation type="journal article" date="2022" name="IScience">
        <title>Evolution of zygomycete secretomes and the origins of terrestrial fungal ecologies.</title>
        <authorList>
            <person name="Chang Y."/>
            <person name="Wang Y."/>
            <person name="Mondo S."/>
            <person name="Ahrendt S."/>
            <person name="Andreopoulos W."/>
            <person name="Barry K."/>
            <person name="Beard J."/>
            <person name="Benny G.L."/>
            <person name="Blankenship S."/>
            <person name="Bonito G."/>
            <person name="Cuomo C."/>
            <person name="Desiro A."/>
            <person name="Gervers K.A."/>
            <person name="Hundley H."/>
            <person name="Kuo A."/>
            <person name="LaButti K."/>
            <person name="Lang B.F."/>
            <person name="Lipzen A."/>
            <person name="O'Donnell K."/>
            <person name="Pangilinan J."/>
            <person name="Reynolds N."/>
            <person name="Sandor L."/>
            <person name="Smith M.E."/>
            <person name="Tsang A."/>
            <person name="Grigoriev I.V."/>
            <person name="Stajich J.E."/>
            <person name="Spatafora J.W."/>
        </authorList>
    </citation>
    <scope>NUCLEOTIDE SEQUENCE</scope>
    <source>
        <strain evidence="1">RSA 2281</strain>
    </source>
</reference>
<comment type="caution">
    <text evidence="1">The sequence shown here is derived from an EMBL/GenBank/DDBJ whole genome shotgun (WGS) entry which is preliminary data.</text>
</comment>
<proteinExistence type="predicted"/>